<feature type="transmembrane region" description="Helical" evidence="7">
    <location>
        <begin position="1148"/>
        <end position="1167"/>
    </location>
</feature>
<evidence type="ECO:0000256" key="3">
    <source>
        <dbReference type="ARBA" id="ARBA00022692"/>
    </source>
</evidence>
<feature type="transmembrane region" description="Helical" evidence="7">
    <location>
        <begin position="1055"/>
        <end position="1077"/>
    </location>
</feature>
<feature type="transmembrane region" description="Helical" evidence="7">
    <location>
        <begin position="1083"/>
        <end position="1106"/>
    </location>
</feature>
<sequence>MAIKKTLVRASIHHVIQSPQYFQSTVLSTIIKSILMVLPMTFESQYPTDLAILGVEQTILKLIKSINNLNSDSVFLKNLILDLTDTYFLLQRPRSLIDFTNINIVRNIGQTAVNAESNIISYDGIISLNNVTINGEGKIGQKTLFVIEKVIEFTLCNSIVKDIKKDTQDQRQTMIYANSLKTDSLITIDNTIIQDIYSYSPNSGLIFIQFVHLIGETNENIPVLTVKGSTFLNNNYLTSNTEYNALIKLIDAKPGHFIFENNTFNDIKSIEENLNRFEMIINLAKGSTAESAVSSFINNIFAHYVKPIIIYEFGSANPKFIFTVDYDYLKVNSNTGYLSCTEYDGDYMEGIKTIGCAMIVIREQDNYEVLKGLKRTIELNGEFSEIDLRTDVGSQTNDSLFRVTNGGELNLDSIQVTRIRSFIGAEEIAIVSVVPESGKYGQISSIPGILTLINSIISGSGSFSEKWSGKEINKICNLNYAPLISASSTGKVTLIGTTVTQSEGTGIYVSGGAQLSIDSTSQLDSNGERVGSLLSGMQTHVVCSGIDASGYPITTSVDINSNSLPSYSTNQETWVFADSSKGCNSIIRSSGILIYGRIVPQVSTGILQINVDESGSRTVKAIVTGNNLNPCDRLLLLLEVKNQHGQTILSQNINESASNAAGAQWDGTNLFSLELPNSYFLDATVESKYSFRVIEFGKGSQSEWVDASLNFDEVSSLTEEEKKETEDVSSGMSNIVIIGISVAVSVVFIVISVIVIIAIIILHNGNMKKKKDGESEISSKKHSKIQQNFESNQNDEIDFDDDEKYTLIKKMKTHLSSFMYNTCEVLKKEILEGQIGKPLTDVKFKDGYRSLDIQDRKTLQHMEDFPFLVAFLITVGVGFILLIVICSVGGSSSSSSSNRNQIVLNESQLDLEFSEIVHLNDETTELTTAVVGLAFGSEFASHIWQLIILIFIGLGLGFGYQQLLRFFVKEMIWCSIVSFIILIFVLGIFFLITGIVVAAGGTNIGTAILLIILGVVILVGSVVFVYLFVTSMLNKVKLAIQLTQEACLTMRDMPFLPVSSFVLAGIEVVCFIFYSLIDLYGTYAMATMGVGADILIFICSCIYLWISLFATGINQSIVGGAVSQWYFTRRDDGDKISEWPIRDATKRVLMYNLGSIAFGSLIITIITKLQELAEDSKEAETKNCFMKCVSCIAQLILTLIEKIVVQITEIAYVILQIKGGNFWHASKDATFLLLRSFFQIIILKPIIAVVSLFGMGIVAVVMVLVSVILVRPDFLGFCSIDNPYISANSWWLIIGLAVLCSIFIVWILMDSFSFTVNTLFVCYFIDKEMFLAHGKIEEQDDDEDEVDEKKKLETGEKTEEKAVGEDGIEITLIDGKYKFYKPFASESLKKFMTESKESGRQEVVKYLDEHSDFEPPVYYDTNDDFSIEWKNEVIEKLSKQASTTGLQEHVSQTLLHKI</sequence>
<dbReference type="GO" id="GO:0016020">
    <property type="term" value="C:membrane"/>
    <property type="evidence" value="ECO:0007669"/>
    <property type="project" value="UniProtKB-SubCell"/>
</dbReference>
<dbReference type="PANTHER" id="PTHR12385:SF14">
    <property type="entry name" value="CHOLINE TRANSPORTER-LIKE 2"/>
    <property type="match status" value="1"/>
</dbReference>
<feature type="transmembrane region" description="Helical" evidence="7">
    <location>
        <begin position="942"/>
        <end position="960"/>
    </location>
</feature>
<dbReference type="PANTHER" id="PTHR12385">
    <property type="entry name" value="CHOLINE TRANSPORTER-LIKE (SLC FAMILY 44)"/>
    <property type="match status" value="1"/>
</dbReference>
<evidence type="ECO:0000256" key="2">
    <source>
        <dbReference type="ARBA" id="ARBA00007168"/>
    </source>
</evidence>
<organism evidence="8 9">
    <name type="scientific">Streblomastix strix</name>
    <dbReference type="NCBI Taxonomy" id="222440"/>
    <lineage>
        <taxon>Eukaryota</taxon>
        <taxon>Metamonada</taxon>
        <taxon>Preaxostyla</taxon>
        <taxon>Oxymonadida</taxon>
        <taxon>Streblomastigidae</taxon>
        <taxon>Streblomastix</taxon>
    </lineage>
</organism>
<dbReference type="Proteomes" id="UP000324800">
    <property type="component" value="Unassembled WGS sequence"/>
</dbReference>
<feature type="transmembrane region" description="Helical" evidence="7">
    <location>
        <begin position="1237"/>
        <end position="1270"/>
    </location>
</feature>
<comment type="similarity">
    <text evidence="2">Belongs to the CTL (choline transporter-like) family.</text>
</comment>
<evidence type="ECO:0000313" key="8">
    <source>
        <dbReference type="EMBL" id="KAA6395676.1"/>
    </source>
</evidence>
<feature type="transmembrane region" description="Helical" evidence="7">
    <location>
        <begin position="972"/>
        <end position="998"/>
    </location>
</feature>
<feature type="transmembrane region" description="Helical" evidence="7">
    <location>
        <begin position="1290"/>
        <end position="1309"/>
    </location>
</feature>
<gene>
    <name evidence="8" type="ORF">EZS28_008799</name>
</gene>
<feature type="transmembrane region" description="Helical" evidence="7">
    <location>
        <begin position="1004"/>
        <end position="1029"/>
    </location>
</feature>
<accession>A0A5J4WM29</accession>
<proteinExistence type="inferred from homology"/>
<keyword evidence="3 7" id="KW-0812">Transmembrane</keyword>
<name>A0A5J4WM29_9EUKA</name>
<reference evidence="8 9" key="1">
    <citation type="submission" date="2019-03" db="EMBL/GenBank/DDBJ databases">
        <title>Single cell metagenomics reveals metabolic interactions within the superorganism composed of flagellate Streblomastix strix and complex community of Bacteroidetes bacteria on its surface.</title>
        <authorList>
            <person name="Treitli S.C."/>
            <person name="Kolisko M."/>
            <person name="Husnik F."/>
            <person name="Keeling P."/>
            <person name="Hampl V."/>
        </authorList>
    </citation>
    <scope>NUCLEOTIDE SEQUENCE [LARGE SCALE GENOMIC DNA]</scope>
    <source>
        <strain evidence="8">ST1C</strain>
    </source>
</reference>
<evidence type="ECO:0000256" key="1">
    <source>
        <dbReference type="ARBA" id="ARBA00004141"/>
    </source>
</evidence>
<keyword evidence="6" id="KW-0325">Glycoprotein</keyword>
<keyword evidence="5 7" id="KW-0472">Membrane</keyword>
<evidence type="ECO:0000313" key="9">
    <source>
        <dbReference type="Proteomes" id="UP000324800"/>
    </source>
</evidence>
<evidence type="ECO:0000256" key="7">
    <source>
        <dbReference type="SAM" id="Phobius"/>
    </source>
</evidence>
<evidence type="ECO:0000256" key="5">
    <source>
        <dbReference type="ARBA" id="ARBA00023136"/>
    </source>
</evidence>
<dbReference type="Pfam" id="PF04515">
    <property type="entry name" value="Choline_transpo"/>
    <property type="match status" value="1"/>
</dbReference>
<dbReference type="GO" id="GO:0022857">
    <property type="term" value="F:transmembrane transporter activity"/>
    <property type="evidence" value="ECO:0007669"/>
    <property type="project" value="InterPro"/>
</dbReference>
<evidence type="ECO:0000256" key="6">
    <source>
        <dbReference type="ARBA" id="ARBA00023180"/>
    </source>
</evidence>
<protein>
    <submittedName>
        <fullName evidence="8">Uncharacterized protein</fullName>
    </submittedName>
</protein>
<keyword evidence="4 7" id="KW-1133">Transmembrane helix</keyword>
<comment type="caution">
    <text evidence="8">The sequence shown here is derived from an EMBL/GenBank/DDBJ whole genome shotgun (WGS) entry which is preliminary data.</text>
</comment>
<dbReference type="InterPro" id="IPR007603">
    <property type="entry name" value="Choline_transptr-like"/>
</dbReference>
<dbReference type="OrthoDB" id="420519at2759"/>
<feature type="transmembrane region" description="Helical" evidence="7">
    <location>
        <begin position="865"/>
        <end position="890"/>
    </location>
</feature>
<feature type="transmembrane region" description="Helical" evidence="7">
    <location>
        <begin position="735"/>
        <end position="762"/>
    </location>
</feature>
<dbReference type="EMBL" id="SNRW01001619">
    <property type="protein sequence ID" value="KAA6395676.1"/>
    <property type="molecule type" value="Genomic_DNA"/>
</dbReference>
<comment type="subcellular location">
    <subcellularLocation>
        <location evidence="1">Membrane</location>
        <topology evidence="1">Multi-pass membrane protein</topology>
    </subcellularLocation>
</comment>
<evidence type="ECO:0000256" key="4">
    <source>
        <dbReference type="ARBA" id="ARBA00022989"/>
    </source>
</evidence>